<proteinExistence type="predicted"/>
<keyword evidence="3" id="KW-1185">Reference proteome</keyword>
<dbReference type="InterPro" id="IPR032675">
    <property type="entry name" value="LRR_dom_sf"/>
</dbReference>
<dbReference type="EMBL" id="GL433839">
    <property type="protein sequence ID" value="EFN57614.1"/>
    <property type="molecule type" value="Genomic_DNA"/>
</dbReference>
<reference evidence="2 3" key="1">
    <citation type="journal article" date="2010" name="Plant Cell">
        <title>The Chlorella variabilis NC64A genome reveals adaptation to photosymbiosis, coevolution with viruses, and cryptic sex.</title>
        <authorList>
            <person name="Blanc G."/>
            <person name="Duncan G."/>
            <person name="Agarkova I."/>
            <person name="Borodovsky M."/>
            <person name="Gurnon J."/>
            <person name="Kuo A."/>
            <person name="Lindquist E."/>
            <person name="Lucas S."/>
            <person name="Pangilinan J."/>
            <person name="Polle J."/>
            <person name="Salamov A."/>
            <person name="Terry A."/>
            <person name="Yamada T."/>
            <person name="Dunigan D.D."/>
            <person name="Grigoriev I.V."/>
            <person name="Claverie J.M."/>
            <person name="Van Etten J.L."/>
        </authorList>
    </citation>
    <scope>NUCLEOTIDE SEQUENCE [LARGE SCALE GENOMIC DNA]</scope>
    <source>
        <strain evidence="2 3">NC64A</strain>
    </source>
</reference>
<dbReference type="RefSeq" id="XP_005849716.1">
    <property type="nucleotide sequence ID" value="XM_005849654.1"/>
</dbReference>
<dbReference type="Proteomes" id="UP000008141">
    <property type="component" value="Unassembled WGS sequence"/>
</dbReference>
<name>E1Z8I1_CHLVA</name>
<dbReference type="OrthoDB" id="511408at2759"/>
<dbReference type="InParanoid" id="E1Z8I1"/>
<dbReference type="AlphaFoldDB" id="E1Z8I1"/>
<dbReference type="SUPFAM" id="SSF52058">
    <property type="entry name" value="L domain-like"/>
    <property type="match status" value="1"/>
</dbReference>
<dbReference type="GO" id="GO:0005930">
    <property type="term" value="C:axoneme"/>
    <property type="evidence" value="ECO:0007669"/>
    <property type="project" value="UniProtKB-SubCell"/>
</dbReference>
<dbReference type="GeneID" id="17357060"/>
<comment type="subcellular location">
    <subcellularLocation>
        <location evidence="1">Cytoplasm</location>
        <location evidence="1">Cytoskeleton</location>
        <location evidence="1">Cilium axoneme</location>
    </subcellularLocation>
</comment>
<evidence type="ECO:0000313" key="3">
    <source>
        <dbReference type="Proteomes" id="UP000008141"/>
    </source>
</evidence>
<gene>
    <name evidence="2" type="ORF">CHLNCDRAFT_57172</name>
</gene>
<sequence>MTAGSQEWACLPSPCILQVFCLAESSKDALAWRLACKSFHAVCGKVDMLKLRVLGDAKAAVSELDSSAGDFSTWFGLDLDFAPMELVQQHLHAGVRWARLAEPASFCLPYHLHKLAAVVTLELVLNPAVEEVVFASAAFLQLHSLRRLTFQGRLPQHRRRVNRRALPHLSRSVMHLAAHGLNITATDWCHFRHIQTMDLSHSDVRFGPYCGALLHNLSELVLRSASLELSSPALFEDMLRLRRLDMQGCTSSRTGSWLSRVLGSNSDVVALPEGLVSLQAIGCNVFDKCVLELGAATGLQLLEVSSSVQLPATLKHAAHGAVLGLHIAEEGQVVTRHGRDNVSVKACLVDRLAAIRRLSGWGLGRSTLGVVGQMGELRELCLLGGERRRLELELELPAVETVRVEGYQIIQLRLPVCLSLHTVVLSGHGVCQQLALPPSTRVLVLDNVMRDARALALSTMVPRLKTVVLGIGHLPASLPATVERLAVVGEPRDGALGQAYAGLQALLPQLPNLKELRVSSGEALLPEAVAALLPAGCQFSTAGVPRKGAGVDCWGRSLHQTAQLSMEWCESLVTTEGLNLAALEAGADSQLARQISRVLVS</sequence>
<dbReference type="KEGG" id="cvr:CHLNCDRAFT_57172"/>
<dbReference type="Gene3D" id="3.80.10.10">
    <property type="entry name" value="Ribonuclease Inhibitor"/>
    <property type="match status" value="1"/>
</dbReference>
<evidence type="ECO:0000256" key="1">
    <source>
        <dbReference type="ARBA" id="ARBA00004430"/>
    </source>
</evidence>
<protein>
    <submittedName>
        <fullName evidence="2">Uncharacterized protein</fullName>
    </submittedName>
</protein>
<organism evidence="3">
    <name type="scientific">Chlorella variabilis</name>
    <name type="common">Green alga</name>
    <dbReference type="NCBI Taxonomy" id="554065"/>
    <lineage>
        <taxon>Eukaryota</taxon>
        <taxon>Viridiplantae</taxon>
        <taxon>Chlorophyta</taxon>
        <taxon>core chlorophytes</taxon>
        <taxon>Trebouxiophyceae</taxon>
        <taxon>Chlorellales</taxon>
        <taxon>Chlorellaceae</taxon>
        <taxon>Chlorella clade</taxon>
        <taxon>Chlorella</taxon>
    </lineage>
</organism>
<evidence type="ECO:0000313" key="2">
    <source>
        <dbReference type="EMBL" id="EFN57614.1"/>
    </source>
</evidence>
<accession>E1Z8I1</accession>